<dbReference type="EMBL" id="SJOI01000001">
    <property type="protein sequence ID" value="TCL06213.1"/>
    <property type="molecule type" value="Genomic_DNA"/>
</dbReference>
<evidence type="ECO:0000256" key="4">
    <source>
        <dbReference type="ARBA" id="ARBA00023033"/>
    </source>
</evidence>
<evidence type="ECO:0000259" key="7">
    <source>
        <dbReference type="Pfam" id="PF00296"/>
    </source>
</evidence>
<keyword evidence="9" id="KW-1185">Reference proteome</keyword>
<comment type="caution">
    <text evidence="8">The sequence shown here is derived from an EMBL/GenBank/DDBJ whole genome shotgun (WGS) entry which is preliminary data.</text>
</comment>
<evidence type="ECO:0000256" key="5">
    <source>
        <dbReference type="ARBA" id="ARBA00033748"/>
    </source>
</evidence>
<feature type="binding site" evidence="6">
    <location>
        <position position="154"/>
    </location>
    <ligand>
        <name>FMN</name>
        <dbReference type="ChEBI" id="CHEBI:58210"/>
    </ligand>
</feature>
<dbReference type="InterPro" id="IPR011251">
    <property type="entry name" value="Luciferase-like_dom"/>
</dbReference>
<gene>
    <name evidence="8" type="ORF">EZJ58_4448</name>
</gene>
<dbReference type="PANTHER" id="PTHR30011">
    <property type="entry name" value="ALKANESULFONATE MONOOXYGENASE-RELATED"/>
    <property type="match status" value="1"/>
</dbReference>
<dbReference type="Proteomes" id="UP000294555">
    <property type="component" value="Unassembled WGS sequence"/>
</dbReference>
<feature type="binding site" evidence="6">
    <location>
        <position position="229"/>
    </location>
    <ligand>
        <name>FMN</name>
        <dbReference type="ChEBI" id="CHEBI:58210"/>
    </ligand>
</feature>
<keyword evidence="1 6" id="KW-0285">Flavoprotein</keyword>
<name>A0A4R1NFH1_9GAMM</name>
<evidence type="ECO:0000256" key="3">
    <source>
        <dbReference type="ARBA" id="ARBA00023002"/>
    </source>
</evidence>
<keyword evidence="3" id="KW-0560">Oxidoreductase</keyword>
<dbReference type="PANTHER" id="PTHR30011:SF16">
    <property type="entry name" value="C2H2 FINGER DOMAIN TRANSCRIPTION FACTOR (EUROFUNG)-RELATED"/>
    <property type="match status" value="1"/>
</dbReference>
<evidence type="ECO:0000256" key="2">
    <source>
        <dbReference type="ARBA" id="ARBA00022643"/>
    </source>
</evidence>
<feature type="binding site" evidence="6">
    <location>
        <position position="58"/>
    </location>
    <ligand>
        <name>FMN</name>
        <dbReference type="ChEBI" id="CHEBI:58210"/>
    </ligand>
</feature>
<reference evidence="8 9" key="1">
    <citation type="submission" date="2019-02" db="EMBL/GenBank/DDBJ databases">
        <title>Investigation of anaerobic lignin degradation for improved lignocellulosic biofuels.</title>
        <authorList>
            <person name="Deangelis K."/>
        </authorList>
    </citation>
    <scope>NUCLEOTIDE SEQUENCE [LARGE SCALE GENOMIC DNA]</scope>
    <source>
        <strain evidence="8 9">159R</strain>
    </source>
</reference>
<proteinExistence type="inferred from homology"/>
<evidence type="ECO:0000313" key="8">
    <source>
        <dbReference type="EMBL" id="TCL06213.1"/>
    </source>
</evidence>
<keyword evidence="4 8" id="KW-0503">Monooxygenase</keyword>
<dbReference type="GO" id="GO:0004497">
    <property type="term" value="F:monooxygenase activity"/>
    <property type="evidence" value="ECO:0007669"/>
    <property type="project" value="UniProtKB-KW"/>
</dbReference>
<feature type="domain" description="Luciferase-like" evidence="7">
    <location>
        <begin position="35"/>
        <end position="379"/>
    </location>
</feature>
<keyword evidence="2 6" id="KW-0288">FMN</keyword>
<dbReference type="NCBIfam" id="TIGR03860">
    <property type="entry name" value="FMN_nitrolo"/>
    <property type="match status" value="1"/>
</dbReference>
<feature type="binding site" evidence="6">
    <location>
        <position position="104"/>
    </location>
    <ligand>
        <name>FMN</name>
        <dbReference type="ChEBI" id="CHEBI:58210"/>
    </ligand>
</feature>
<dbReference type="OrthoDB" id="6133319at2"/>
<dbReference type="AlphaFoldDB" id="A0A4R1NFH1"/>
<evidence type="ECO:0000313" key="9">
    <source>
        <dbReference type="Proteomes" id="UP000294555"/>
    </source>
</evidence>
<dbReference type="GO" id="GO:0016705">
    <property type="term" value="F:oxidoreductase activity, acting on paired donors, with incorporation or reduction of molecular oxygen"/>
    <property type="evidence" value="ECO:0007669"/>
    <property type="project" value="InterPro"/>
</dbReference>
<dbReference type="Gene3D" id="3.20.20.30">
    <property type="entry name" value="Luciferase-like domain"/>
    <property type="match status" value="1"/>
</dbReference>
<evidence type="ECO:0000256" key="6">
    <source>
        <dbReference type="PIRSR" id="PIRSR000337-1"/>
    </source>
</evidence>
<feature type="binding site" evidence="6">
    <location>
        <position position="158"/>
    </location>
    <ligand>
        <name>FMN</name>
        <dbReference type="ChEBI" id="CHEBI:58210"/>
    </ligand>
</feature>
<dbReference type="InterPro" id="IPR051260">
    <property type="entry name" value="Diverse_substr_monoxygenases"/>
</dbReference>
<sequence>MSHTPFHLAWFISKGYGPKAWRQPWGGPNPRNWVHPDLFVDLARSLERAAFDYVMIEDSSNIPYTYGNSHETYLRYAVDSPKLDPAVLATYLIQATHRLGVVTTLSTSEYHPFQLARLTNTLDHVSHGRAGWNLVTGSNDGGAQNFGLDGQYPHDKRYDMADEYTDLVIKLWESWDADAMVIDRQNEIFADHTKVRPVHFEGQYFRSRGPLAAPRSPQGRPVICQAGGSPRGRVFAARWAETIITSARSVDSMKAFRDDIRQRAAAAGRNPDSIKCLFLINPIVDESREGAEARRRAREADAESHLAMHLASLSRTSGIDFSRFDLDEPLPELKSNGHQTLVAQYTGRTLREITTAGKSLADVDLVGTPKEVAAKLAGIIDAVGGDGFLFMEPELTRRYIAEIADGLVPELQRLGVVRQDYEHERFRDNLLAF</sequence>
<protein>
    <submittedName>
        <fullName evidence="8">FMN-dependent oxidoreductase (Nitrilotriacetate monooxygenase family)</fullName>
    </submittedName>
</protein>
<dbReference type="CDD" id="cd01095">
    <property type="entry name" value="Nitrilotriacetate_monoxgenase"/>
    <property type="match status" value="1"/>
</dbReference>
<dbReference type="SUPFAM" id="SSF51679">
    <property type="entry name" value="Bacterial luciferase-like"/>
    <property type="match status" value="1"/>
</dbReference>
<dbReference type="InterPro" id="IPR036661">
    <property type="entry name" value="Luciferase-like_sf"/>
</dbReference>
<dbReference type="RefSeq" id="WP_132925437.1">
    <property type="nucleotide sequence ID" value="NZ_SJOI01000001.1"/>
</dbReference>
<dbReference type="Pfam" id="PF00296">
    <property type="entry name" value="Bac_luciferase"/>
    <property type="match status" value="1"/>
</dbReference>
<evidence type="ECO:0000256" key="1">
    <source>
        <dbReference type="ARBA" id="ARBA00022630"/>
    </source>
</evidence>
<comment type="similarity">
    <text evidence="5">Belongs to the NtaA/SnaA/DszA monooxygenase family.</text>
</comment>
<accession>A0A4R1NFH1</accession>
<dbReference type="PIRSF" id="PIRSF000337">
    <property type="entry name" value="NTA_MOA"/>
    <property type="match status" value="1"/>
</dbReference>
<dbReference type="InterPro" id="IPR016215">
    <property type="entry name" value="NTA_MOA"/>
</dbReference>
<organism evidence="8 9">
    <name type="scientific">Sodalis ligni</name>
    <dbReference type="NCBI Taxonomy" id="2697027"/>
    <lineage>
        <taxon>Bacteria</taxon>
        <taxon>Pseudomonadati</taxon>
        <taxon>Pseudomonadota</taxon>
        <taxon>Gammaproteobacteria</taxon>
        <taxon>Enterobacterales</taxon>
        <taxon>Bruguierivoracaceae</taxon>
        <taxon>Sodalis</taxon>
    </lineage>
</organism>